<comment type="caution">
    <text evidence="2">The sequence shown here is derived from an EMBL/GenBank/DDBJ whole genome shotgun (WGS) entry which is preliminary data.</text>
</comment>
<sequence length="1268" mass="132610">MSRTRDNRPIRTRAGPRWRALLGGMCLSLVATLSPAPKVVADDIDIYQQAGTADTQPPLVVLNLDLNLDPTDIVCSNVLADPSSLVGEPACELLQQVAVLPVLEQALGLQIGELLDTLLGNNPVTGGLVGLVGGLTGATLGSLADGLRGITGDEGSGTSVALDQLDVVRLLLYRVLHQLVGVRVAVLASHANTCEAGDFDDPRADTDDCSNGAVVLLRATELLESNLDSTVDNLLNRVGQVDTQRRNRIEDYTNGNKVTMCHKPPTDPDDPQTVNVDISINVNAVDTHLAHGDYIGPCSDPPQLAPHPFQGKEVYFELLRYLTGGSVYNADLNHDDSLPLLADPAATNASGASYNSPLNAATCGDIRVINILLTDPDGQDESDADILAFPGMAGADGPGDGGFTFAEMTRHLADQGFDHGGGNYRLHSYYLINGIEGGGPTQLLSNLVGTTMNLPIGLNPLATPFASRDSFLPVSNDSASLGGPQPVFSRARPGEAQPALFTGLFQPDPNRAPAWNGNLKKLAVTDGASPIVVDALGQPAVGPNGQIADGALTFWTKPSDLDTGVTGTVNGRDGGHVTRGGAGMYLRPPATPPSPTNPPGNAGSGSGGPRIFYQTAGSGMGVAPLNLDTTTVEEAQPALAADDKLHASELVAWARGYETSPAVLGDEGYGGLLGFLNSQVQGLTNLVRDLVRDVLSGVFCNPILGFLGVVLGFNCSIPSAEEPPPQDWQMGDVLHSHPLAIDYGRGSAGSDDIGTDIRIFTGTNRGFLHQFRDDGNGGTTYPGQEVWRLAPRAVMASFKRWQSGSPTAASRPYGVDGAPVALIRDSDGVIRSSQGDRVWLYFGLRRGGKAYYGLDATNPDAPPQGLWSIEKGAPGSNFAELGLTFSTPQAGYIRLADSNGDTSSRPVLVFAGGYDGGYTSAGNPLGKDAARGSLSGTQSQSDSGLIGRDDDEGNALFVVDAETGALIWKARHGSRGHSASGGADIWQHPAMDDSIPSDVTALDTDGDGHLDRLYVGDTGGRVWRADIGAPDAADWRAEPIASLGRHAGSTGLAGDRRFFHPPDVVRVSAGAQSFYAVVIGSGNRADPLNRATDNRLFVIKDGEALPDDPDAATLGDLADFSGNCAGGTCDSLLDPAFSPAGWHMVLGSAGEKILSSPTTIAGKVLVTSYVPPAADGSACTPRTGTGRLYAVDIRNATPTLPAFEKDGDSAAAGGSMAMARSTPLRSAGIPAEVQYLRPETFLASDFGILDINHRLIWRTYWRERVGDQ</sequence>
<name>A0ABU3B4C2_9GAMM</name>
<feature type="region of interest" description="Disordered" evidence="1">
    <location>
        <begin position="564"/>
        <end position="610"/>
    </location>
</feature>
<organism evidence="2 3">
    <name type="scientific">Spectribacter acetivorans</name>
    <dbReference type="NCBI Taxonomy" id="3075603"/>
    <lineage>
        <taxon>Bacteria</taxon>
        <taxon>Pseudomonadati</taxon>
        <taxon>Pseudomonadota</taxon>
        <taxon>Gammaproteobacteria</taxon>
        <taxon>Salinisphaerales</taxon>
        <taxon>Salinisphaeraceae</taxon>
        <taxon>Spectribacter</taxon>
    </lineage>
</organism>
<proteinExistence type="predicted"/>
<feature type="compositionally biased region" description="Polar residues" evidence="1">
    <location>
        <begin position="934"/>
        <end position="943"/>
    </location>
</feature>
<evidence type="ECO:0000313" key="2">
    <source>
        <dbReference type="EMBL" id="MDT0617302.1"/>
    </source>
</evidence>
<feature type="region of interest" description="Disordered" evidence="1">
    <location>
        <begin position="929"/>
        <end position="949"/>
    </location>
</feature>
<accession>A0ABU3B4C2</accession>
<keyword evidence="3" id="KW-1185">Reference proteome</keyword>
<dbReference type="EMBL" id="JAVRHY010000002">
    <property type="protein sequence ID" value="MDT0617302.1"/>
    <property type="molecule type" value="Genomic_DNA"/>
</dbReference>
<protein>
    <submittedName>
        <fullName evidence="2">PilC/PilY family type IV pilus protein</fullName>
    </submittedName>
</protein>
<gene>
    <name evidence="2" type="ORF">RM531_02330</name>
</gene>
<feature type="compositionally biased region" description="Pro residues" evidence="1">
    <location>
        <begin position="589"/>
        <end position="598"/>
    </location>
</feature>
<dbReference type="RefSeq" id="WP_311656991.1">
    <property type="nucleotide sequence ID" value="NZ_JAVRHY010000002.1"/>
</dbReference>
<evidence type="ECO:0000313" key="3">
    <source>
        <dbReference type="Proteomes" id="UP001259982"/>
    </source>
</evidence>
<reference evidence="2 3" key="1">
    <citation type="submission" date="2023-09" db="EMBL/GenBank/DDBJ databases">
        <authorList>
            <person name="Rey-Velasco X."/>
        </authorList>
    </citation>
    <scope>NUCLEOTIDE SEQUENCE [LARGE SCALE GENOMIC DNA]</scope>
    <source>
        <strain evidence="2 3">P385</strain>
    </source>
</reference>
<evidence type="ECO:0000256" key="1">
    <source>
        <dbReference type="SAM" id="MobiDB-lite"/>
    </source>
</evidence>
<dbReference type="Proteomes" id="UP001259982">
    <property type="component" value="Unassembled WGS sequence"/>
</dbReference>